<evidence type="ECO:0000313" key="3">
    <source>
        <dbReference type="EMBL" id="MCL1635987.1"/>
    </source>
</evidence>
<dbReference type="InterPro" id="IPR001845">
    <property type="entry name" value="HTH_ArsR_DNA-bd_dom"/>
</dbReference>
<evidence type="ECO:0000256" key="1">
    <source>
        <dbReference type="SAM" id="MobiDB-lite"/>
    </source>
</evidence>
<dbReference type="PROSITE" id="PS50987">
    <property type="entry name" value="HTH_ARSR_2"/>
    <property type="match status" value="1"/>
</dbReference>
<dbReference type="Proteomes" id="UP001431217">
    <property type="component" value="Unassembled WGS sequence"/>
</dbReference>
<protein>
    <submittedName>
        <fullName evidence="3">Metalloregulator ArsR/SmtB family transcription factor</fullName>
    </submittedName>
</protein>
<accession>A0ABT0MM78</accession>
<evidence type="ECO:0000313" key="4">
    <source>
        <dbReference type="Proteomes" id="UP001431217"/>
    </source>
</evidence>
<dbReference type="SMART" id="SM00418">
    <property type="entry name" value="HTH_ARSR"/>
    <property type="match status" value="1"/>
</dbReference>
<feature type="domain" description="HTH arsR-type" evidence="2">
    <location>
        <begin position="1"/>
        <end position="92"/>
    </location>
</feature>
<dbReference type="PRINTS" id="PR00778">
    <property type="entry name" value="HTHARSR"/>
</dbReference>
<proteinExistence type="predicted"/>
<organism evidence="3 4">
    <name type="scientific">Luteimonas galliterrae</name>
    <dbReference type="NCBI Taxonomy" id="2940486"/>
    <lineage>
        <taxon>Bacteria</taxon>
        <taxon>Pseudomonadati</taxon>
        <taxon>Pseudomonadota</taxon>
        <taxon>Gammaproteobacteria</taxon>
        <taxon>Lysobacterales</taxon>
        <taxon>Lysobacteraceae</taxon>
        <taxon>Luteimonas</taxon>
    </lineage>
</organism>
<dbReference type="PANTHER" id="PTHR38600">
    <property type="entry name" value="TRANSCRIPTIONAL REGULATORY PROTEIN"/>
    <property type="match status" value="1"/>
</dbReference>
<dbReference type="NCBIfam" id="NF033788">
    <property type="entry name" value="HTH_metalloreg"/>
    <property type="match status" value="1"/>
</dbReference>
<dbReference type="Gene3D" id="1.10.10.10">
    <property type="entry name" value="Winged helix-like DNA-binding domain superfamily/Winged helix DNA-binding domain"/>
    <property type="match status" value="1"/>
</dbReference>
<dbReference type="InterPro" id="IPR036390">
    <property type="entry name" value="WH_DNA-bd_sf"/>
</dbReference>
<sequence length="140" mass="15647">MTPQRLDATFAALADPTRRAILARLALGEASVTELAEPFAISQPAISKHLKVLERAGLISIGSDAQRRPRRLEPEPLAEANQWLERYREFWEASFLRLDDLLDEMKAIRGPTAPPADASSSKKSRTTIHRSTTNKRGEKE</sequence>
<dbReference type="SUPFAM" id="SSF46785">
    <property type="entry name" value="Winged helix' DNA-binding domain"/>
    <property type="match status" value="1"/>
</dbReference>
<comment type="caution">
    <text evidence="3">The sequence shown here is derived from an EMBL/GenBank/DDBJ whole genome shotgun (WGS) entry which is preliminary data.</text>
</comment>
<evidence type="ECO:0000259" key="2">
    <source>
        <dbReference type="PROSITE" id="PS50987"/>
    </source>
</evidence>
<dbReference type="RefSeq" id="WP_249475986.1">
    <property type="nucleotide sequence ID" value="NZ_JAMBEP010000005.1"/>
</dbReference>
<gene>
    <name evidence="3" type="ORF">M2650_15290</name>
</gene>
<dbReference type="PANTHER" id="PTHR38600:SF2">
    <property type="entry name" value="SLL0088 PROTEIN"/>
    <property type="match status" value="1"/>
</dbReference>
<dbReference type="Pfam" id="PF12840">
    <property type="entry name" value="HTH_20"/>
    <property type="match status" value="1"/>
</dbReference>
<dbReference type="InterPro" id="IPR011991">
    <property type="entry name" value="ArsR-like_HTH"/>
</dbReference>
<keyword evidence="4" id="KW-1185">Reference proteome</keyword>
<dbReference type="CDD" id="cd00090">
    <property type="entry name" value="HTH_ARSR"/>
    <property type="match status" value="1"/>
</dbReference>
<feature type="region of interest" description="Disordered" evidence="1">
    <location>
        <begin position="109"/>
        <end position="140"/>
    </location>
</feature>
<name>A0ABT0MM78_9GAMM</name>
<dbReference type="InterPro" id="IPR036388">
    <property type="entry name" value="WH-like_DNA-bd_sf"/>
</dbReference>
<reference evidence="3 4" key="1">
    <citation type="submission" date="2022-05" db="EMBL/GenBank/DDBJ databases">
        <title>Luteimonas sp. SX5, whole genome shotgun sequencing project.</title>
        <authorList>
            <person name="Zhao G."/>
            <person name="Shen L."/>
        </authorList>
    </citation>
    <scope>NUCLEOTIDE SEQUENCE [LARGE SCALE GENOMIC DNA]</scope>
    <source>
        <strain evidence="3 4">SX5</strain>
    </source>
</reference>
<dbReference type="EMBL" id="JAMBEP010000005">
    <property type="protein sequence ID" value="MCL1635987.1"/>
    <property type="molecule type" value="Genomic_DNA"/>
</dbReference>